<dbReference type="InterPro" id="IPR001034">
    <property type="entry name" value="DeoR_HTH"/>
</dbReference>
<protein>
    <submittedName>
        <fullName evidence="6">DeoR family glycerol-3-phosphate regulon repressor</fullName>
    </submittedName>
</protein>
<dbReference type="Proteomes" id="UP001237780">
    <property type="component" value="Unassembled WGS sequence"/>
</dbReference>
<dbReference type="PROSITE" id="PS00894">
    <property type="entry name" value="HTH_DEOR_1"/>
    <property type="match status" value="1"/>
</dbReference>
<dbReference type="SUPFAM" id="SSF100950">
    <property type="entry name" value="NagB/RpiA/CoA transferase-like"/>
    <property type="match status" value="1"/>
</dbReference>
<dbReference type="PANTHER" id="PTHR30363">
    <property type="entry name" value="HTH-TYPE TRANSCRIPTIONAL REGULATOR SRLR-RELATED"/>
    <property type="match status" value="1"/>
</dbReference>
<dbReference type="EMBL" id="JAUSZT010000002">
    <property type="protein sequence ID" value="MDQ0996223.1"/>
    <property type="molecule type" value="Genomic_DNA"/>
</dbReference>
<evidence type="ECO:0000256" key="3">
    <source>
        <dbReference type="ARBA" id="ARBA00023125"/>
    </source>
</evidence>
<dbReference type="InterPro" id="IPR018356">
    <property type="entry name" value="Tscrpt_reg_HTH_DeoR_CS"/>
</dbReference>
<dbReference type="InterPro" id="IPR036388">
    <property type="entry name" value="WH-like_DNA-bd_sf"/>
</dbReference>
<dbReference type="PROSITE" id="PS51000">
    <property type="entry name" value="HTH_DEOR_2"/>
    <property type="match status" value="1"/>
</dbReference>
<dbReference type="PRINTS" id="PR00037">
    <property type="entry name" value="HTHLACR"/>
</dbReference>
<evidence type="ECO:0000313" key="6">
    <source>
        <dbReference type="EMBL" id="MDQ0996223.1"/>
    </source>
</evidence>
<feature type="domain" description="HTH deoR-type" evidence="5">
    <location>
        <begin position="14"/>
        <end position="69"/>
    </location>
</feature>
<comment type="caution">
    <text evidence="6">The sequence shown here is derived from an EMBL/GenBank/DDBJ whole genome shotgun (WGS) entry which is preliminary data.</text>
</comment>
<evidence type="ECO:0000256" key="4">
    <source>
        <dbReference type="ARBA" id="ARBA00023163"/>
    </source>
</evidence>
<evidence type="ECO:0000256" key="1">
    <source>
        <dbReference type="ARBA" id="ARBA00022491"/>
    </source>
</evidence>
<evidence type="ECO:0000259" key="5">
    <source>
        <dbReference type="PROSITE" id="PS51000"/>
    </source>
</evidence>
<dbReference type="SMART" id="SM01134">
    <property type="entry name" value="DeoRC"/>
    <property type="match status" value="1"/>
</dbReference>
<dbReference type="SUPFAM" id="SSF46785">
    <property type="entry name" value="Winged helix' DNA-binding domain"/>
    <property type="match status" value="1"/>
</dbReference>
<dbReference type="SMART" id="SM00420">
    <property type="entry name" value="HTH_DEOR"/>
    <property type="match status" value="1"/>
</dbReference>
<keyword evidence="7" id="KW-1185">Reference proteome</keyword>
<dbReference type="Gene3D" id="3.40.50.1360">
    <property type="match status" value="1"/>
</dbReference>
<dbReference type="PANTHER" id="PTHR30363:SF4">
    <property type="entry name" value="GLYCEROL-3-PHOSPHATE REGULON REPRESSOR"/>
    <property type="match status" value="1"/>
</dbReference>
<keyword evidence="1" id="KW-0678">Repressor</keyword>
<keyword evidence="3" id="KW-0238">DNA-binding</keyword>
<keyword evidence="4" id="KW-0804">Transcription</keyword>
<reference evidence="6 7" key="1">
    <citation type="submission" date="2023-07" db="EMBL/GenBank/DDBJ databases">
        <title>Comparative genomics of wheat-associated soil bacteria to identify genetic determinants of phenazine resistance.</title>
        <authorList>
            <person name="Mouncey N."/>
        </authorList>
    </citation>
    <scope>NUCLEOTIDE SEQUENCE [LARGE SCALE GENOMIC DNA]</scope>
    <source>
        <strain evidence="6 7">W4I11</strain>
    </source>
</reference>
<dbReference type="RefSeq" id="WP_307278459.1">
    <property type="nucleotide sequence ID" value="NZ_JAUSZT010000002.1"/>
</dbReference>
<proteinExistence type="predicted"/>
<name>A0ABU0S636_9HYPH</name>
<dbReference type="InterPro" id="IPR036390">
    <property type="entry name" value="WH_DNA-bd_sf"/>
</dbReference>
<gene>
    <name evidence="6" type="ORF">QFZ34_001400</name>
</gene>
<dbReference type="InterPro" id="IPR037171">
    <property type="entry name" value="NagB/RpiA_transferase-like"/>
</dbReference>
<dbReference type="Pfam" id="PF00455">
    <property type="entry name" value="DeoRC"/>
    <property type="match status" value="1"/>
</dbReference>
<organism evidence="6 7">
    <name type="scientific">Phyllobacterium ifriqiyense</name>
    <dbReference type="NCBI Taxonomy" id="314238"/>
    <lineage>
        <taxon>Bacteria</taxon>
        <taxon>Pseudomonadati</taxon>
        <taxon>Pseudomonadota</taxon>
        <taxon>Alphaproteobacteria</taxon>
        <taxon>Hyphomicrobiales</taxon>
        <taxon>Phyllobacteriaceae</taxon>
        <taxon>Phyllobacterium</taxon>
    </lineage>
</organism>
<accession>A0ABU0S636</accession>
<sequence>MTIEEAAAGEGGQKEHRQAFLLRYIERNHYISIDEITRLFSVTTQTARRDIMALEQLGKVRRLHGGAAIATPVDPVTYRQRRVDNAPEKERIGVMVADIVPDGAAVFLDSGTTCEAIAHALVKRCDLRVVTYSLRVATIFSENSNFVLAIPGGFVRPVDGGVFREDTAEFIRKFKFDYAIISVSGIDDDGDICDDDHGEVSAVSAALAQSDRTLLAVDSSKFGKRALVKLGSLQDVDILVTDLIPGGPLGDKIRKSKIEIHV</sequence>
<dbReference type="Pfam" id="PF08220">
    <property type="entry name" value="HTH_DeoR"/>
    <property type="match status" value="1"/>
</dbReference>
<dbReference type="InterPro" id="IPR050313">
    <property type="entry name" value="Carb_Metab_HTH_regulators"/>
</dbReference>
<keyword evidence="2" id="KW-0805">Transcription regulation</keyword>
<evidence type="ECO:0000256" key="2">
    <source>
        <dbReference type="ARBA" id="ARBA00023015"/>
    </source>
</evidence>
<dbReference type="InterPro" id="IPR014036">
    <property type="entry name" value="DeoR-like_C"/>
</dbReference>
<evidence type="ECO:0000313" key="7">
    <source>
        <dbReference type="Proteomes" id="UP001237780"/>
    </source>
</evidence>
<dbReference type="Gene3D" id="1.10.10.10">
    <property type="entry name" value="Winged helix-like DNA-binding domain superfamily/Winged helix DNA-binding domain"/>
    <property type="match status" value="1"/>
</dbReference>